<feature type="transmembrane region" description="Helical" evidence="1">
    <location>
        <begin position="229"/>
        <end position="248"/>
    </location>
</feature>
<evidence type="ECO:0000313" key="2">
    <source>
        <dbReference type="EMBL" id="NMJ42036.1"/>
    </source>
</evidence>
<dbReference type="EMBL" id="JABBKX010000003">
    <property type="protein sequence ID" value="NMJ42036.1"/>
    <property type="molecule type" value="Genomic_DNA"/>
</dbReference>
<comment type="caution">
    <text evidence="2">The sequence shown here is derived from an EMBL/GenBank/DDBJ whole genome shotgun (WGS) entry which is preliminary data.</text>
</comment>
<keyword evidence="1" id="KW-0812">Transmembrane</keyword>
<feature type="transmembrane region" description="Helical" evidence="1">
    <location>
        <begin position="148"/>
        <end position="171"/>
    </location>
</feature>
<feature type="transmembrane region" description="Helical" evidence="1">
    <location>
        <begin position="115"/>
        <end position="136"/>
    </location>
</feature>
<keyword evidence="3" id="KW-1185">Reference proteome</keyword>
<proteinExistence type="predicted"/>
<dbReference type="AlphaFoldDB" id="A0A848EDC4"/>
<organism evidence="2 3">
    <name type="scientific">Neoroseomonas marina</name>
    <dbReference type="NCBI Taxonomy" id="1232220"/>
    <lineage>
        <taxon>Bacteria</taxon>
        <taxon>Pseudomonadati</taxon>
        <taxon>Pseudomonadota</taxon>
        <taxon>Alphaproteobacteria</taxon>
        <taxon>Acetobacterales</taxon>
        <taxon>Acetobacteraceae</taxon>
        <taxon>Neoroseomonas</taxon>
    </lineage>
</organism>
<dbReference type="Proteomes" id="UP000548582">
    <property type="component" value="Unassembled WGS sequence"/>
</dbReference>
<feature type="transmembrane region" description="Helical" evidence="1">
    <location>
        <begin position="47"/>
        <end position="77"/>
    </location>
</feature>
<protein>
    <submittedName>
        <fullName evidence="2">Uncharacterized protein</fullName>
    </submittedName>
</protein>
<keyword evidence="1" id="KW-0472">Membrane</keyword>
<evidence type="ECO:0000313" key="3">
    <source>
        <dbReference type="Proteomes" id="UP000548582"/>
    </source>
</evidence>
<gene>
    <name evidence="2" type="ORF">GWK16_12345</name>
</gene>
<feature type="transmembrane region" description="Helical" evidence="1">
    <location>
        <begin position="200"/>
        <end position="222"/>
    </location>
</feature>
<reference evidence="2 3" key="1">
    <citation type="submission" date="2020-03" db="EMBL/GenBank/DDBJ databases">
        <authorList>
            <person name="Sun Q."/>
        </authorList>
    </citation>
    <scope>NUCLEOTIDE SEQUENCE [LARGE SCALE GENOMIC DNA]</scope>
    <source>
        <strain evidence="2 3">JC162</strain>
    </source>
</reference>
<sequence>MVAAVLVFAALRVMANSPGHPEGLSVLLSLLFLLAVGRLERTDQRRWAVAIGVAIGGALLLKVNVGLFLGAVWAFLASQWLDDAKAARIARILVVCLLVVAPVAMMWSVRSLSWVPSYAVFATIMIGSAVSLGALGSRGNRAPRNTRVLTHIIASAGGLLGAFSLVLAVTIGRGTSFDALFEMTFTQTFRFVRNWQMEAFIGYPAWISLLASLSCVVLHSFLSEYNKKYTISIISILKIIYIFLYFIIIFQEVLPLIVYSEVKLGHGFFILIPMSLLIMLPSLGAAVAYQRPVWLWVLRQQSSFSIPFLSRGTKCSSLPPRWA</sequence>
<keyword evidence="1" id="KW-1133">Transmembrane helix</keyword>
<evidence type="ECO:0000256" key="1">
    <source>
        <dbReference type="SAM" id="Phobius"/>
    </source>
</evidence>
<feature type="transmembrane region" description="Helical" evidence="1">
    <location>
        <begin position="268"/>
        <end position="289"/>
    </location>
</feature>
<feature type="transmembrane region" description="Helical" evidence="1">
    <location>
        <begin position="89"/>
        <end position="109"/>
    </location>
</feature>
<accession>A0A848EDC4</accession>
<name>A0A848EDC4_9PROT</name>